<evidence type="ECO:0000313" key="5">
    <source>
        <dbReference type="Proteomes" id="UP000582213"/>
    </source>
</evidence>
<reference evidence="3 4" key="1">
    <citation type="submission" date="2019-10" db="EMBL/GenBank/DDBJ databases">
        <title>Genome Sequences from Six Type Strain Members of the Archaeal Family Sulfolobaceae: Acidianus ambivalens, Acidianus infernus, Metallosphaera prunae, Stygiolobus azoricus, Sulfolobus metallicus, and Sulfurisphaera ohwakuensis.</title>
        <authorList>
            <person name="Counts J.A."/>
            <person name="Kelly R.M."/>
        </authorList>
    </citation>
    <scope>NUCLEOTIDE SEQUENCE [LARGE SCALE GENOMIC DNA]</scope>
    <source>
        <strain evidence="3 4">TA-1</strain>
    </source>
</reference>
<evidence type="ECO:0000256" key="1">
    <source>
        <dbReference type="SAM" id="Phobius"/>
    </source>
</evidence>
<organism evidence="3 4">
    <name type="scientific">Sulfurisphaera ohwakuensis</name>
    <dbReference type="NCBI Taxonomy" id="69656"/>
    <lineage>
        <taxon>Archaea</taxon>
        <taxon>Thermoproteota</taxon>
        <taxon>Thermoprotei</taxon>
        <taxon>Sulfolobales</taxon>
        <taxon>Sulfolobaceae</taxon>
        <taxon>Sulfurisphaera</taxon>
    </lineage>
</organism>
<dbReference type="EMBL" id="JACHFY010000051">
    <property type="protein sequence ID" value="MBB5255202.1"/>
    <property type="molecule type" value="Genomic_DNA"/>
</dbReference>
<sequence>MNKWKLISIILIGIIVLEGLVLFISQHRYMSVTNFSSANNPKLGSKLVMAVSSPEYRSTPLIGNYPFVINSGILTKNLANYTLIIACGY</sequence>
<keyword evidence="4" id="KW-1185">Reference proteome</keyword>
<reference evidence="2 5" key="2">
    <citation type="submission" date="2020-08" db="EMBL/GenBank/DDBJ databases">
        <title>Genomic Encyclopedia of Type Strains, Phase IV (KMG-IV): sequencing the most valuable type-strain genomes for metagenomic binning, comparative biology and taxonomic classification.</title>
        <authorList>
            <person name="Goeker M."/>
        </authorList>
    </citation>
    <scope>NUCLEOTIDE SEQUENCE [LARGE SCALE GENOMIC DNA]</scope>
    <source>
        <strain evidence="2 5">DSM 12421</strain>
    </source>
</reference>
<evidence type="ECO:0000313" key="4">
    <source>
        <dbReference type="Proteomes" id="UP000427373"/>
    </source>
</evidence>
<keyword evidence="1" id="KW-0472">Membrane</keyword>
<keyword evidence="1" id="KW-1133">Transmembrane helix</keyword>
<dbReference type="GeneID" id="42801379"/>
<dbReference type="Proteomes" id="UP000427373">
    <property type="component" value="Chromosome"/>
</dbReference>
<dbReference type="EMBL" id="CP045484">
    <property type="protein sequence ID" value="QGR17313.1"/>
    <property type="molecule type" value="Genomic_DNA"/>
</dbReference>
<feature type="transmembrane region" description="Helical" evidence="1">
    <location>
        <begin position="6"/>
        <end position="24"/>
    </location>
</feature>
<keyword evidence="1" id="KW-0812">Transmembrane</keyword>
<accession>A0A650CHQ7</accession>
<evidence type="ECO:0000313" key="2">
    <source>
        <dbReference type="EMBL" id="MBB5255202.1"/>
    </source>
</evidence>
<dbReference type="KEGG" id="soh:D1869_09005"/>
<dbReference type="RefSeq" id="WP_156014802.1">
    <property type="nucleotide sequence ID" value="NZ_CP045484.1"/>
</dbReference>
<proteinExistence type="predicted"/>
<protein>
    <submittedName>
        <fullName evidence="3">Uncharacterized protein</fullName>
    </submittedName>
</protein>
<evidence type="ECO:0000313" key="3">
    <source>
        <dbReference type="EMBL" id="QGR17313.1"/>
    </source>
</evidence>
<name>A0A650CHQ7_SULOH</name>
<gene>
    <name evidence="3" type="ORF">D1869_09005</name>
    <name evidence="2" type="ORF">HNQ62_002977</name>
</gene>
<dbReference type="AlphaFoldDB" id="A0A650CHQ7"/>
<dbReference type="Proteomes" id="UP000582213">
    <property type="component" value="Unassembled WGS sequence"/>
</dbReference>